<dbReference type="AlphaFoldDB" id="A0A1R3KZ72"/>
<dbReference type="Pfam" id="PF00665">
    <property type="entry name" value="rve"/>
    <property type="match status" value="1"/>
</dbReference>
<dbReference type="InterPro" id="IPR052160">
    <property type="entry name" value="Gypsy_RT_Integrase-like"/>
</dbReference>
<dbReference type="STRING" id="210143.A0A1R3KZ72"/>
<proteinExistence type="predicted"/>
<evidence type="ECO:0000259" key="2">
    <source>
        <dbReference type="PROSITE" id="PS50994"/>
    </source>
</evidence>
<dbReference type="Gene3D" id="3.30.420.10">
    <property type="entry name" value="Ribonuclease H-like superfamily/Ribonuclease H"/>
    <property type="match status" value="1"/>
</dbReference>
<comment type="caution">
    <text evidence="3">The sequence shown here is derived from an EMBL/GenBank/DDBJ whole genome shotgun (WGS) entry which is preliminary data.</text>
</comment>
<dbReference type="PANTHER" id="PTHR47266">
    <property type="entry name" value="ENDONUCLEASE-RELATED"/>
    <property type="match status" value="1"/>
</dbReference>
<dbReference type="GO" id="GO:0015074">
    <property type="term" value="P:DNA integration"/>
    <property type="evidence" value="ECO:0007669"/>
    <property type="project" value="InterPro"/>
</dbReference>
<dbReference type="InterPro" id="IPR001584">
    <property type="entry name" value="Integrase_cat-core"/>
</dbReference>
<accession>A0A1R3KZ72</accession>
<keyword evidence="4" id="KW-1185">Reference proteome</keyword>
<dbReference type="Gramene" id="OMP12360">
    <property type="protein sequence ID" value="OMP12360"/>
    <property type="gene ID" value="CCACVL1_00023"/>
</dbReference>
<organism evidence="3 4">
    <name type="scientific">Corchorus capsularis</name>
    <name type="common">Jute</name>
    <dbReference type="NCBI Taxonomy" id="210143"/>
    <lineage>
        <taxon>Eukaryota</taxon>
        <taxon>Viridiplantae</taxon>
        <taxon>Streptophyta</taxon>
        <taxon>Embryophyta</taxon>
        <taxon>Tracheophyta</taxon>
        <taxon>Spermatophyta</taxon>
        <taxon>Magnoliopsida</taxon>
        <taxon>eudicotyledons</taxon>
        <taxon>Gunneridae</taxon>
        <taxon>Pentapetalae</taxon>
        <taxon>rosids</taxon>
        <taxon>malvids</taxon>
        <taxon>Malvales</taxon>
        <taxon>Malvaceae</taxon>
        <taxon>Grewioideae</taxon>
        <taxon>Apeibeae</taxon>
        <taxon>Corchorus</taxon>
    </lineage>
</organism>
<protein>
    <submittedName>
        <fullName evidence="3">Integrase, catalytic core</fullName>
    </submittedName>
</protein>
<name>A0A1R3KZ72_COCAP</name>
<dbReference type="EMBL" id="AWWV01000092">
    <property type="protein sequence ID" value="OMP12360.1"/>
    <property type="molecule type" value="Genomic_DNA"/>
</dbReference>
<gene>
    <name evidence="3" type="ORF">CCACVL1_00023</name>
</gene>
<dbReference type="InterPro" id="IPR036397">
    <property type="entry name" value="RNaseH_sf"/>
</dbReference>
<dbReference type="GO" id="GO:0003676">
    <property type="term" value="F:nucleic acid binding"/>
    <property type="evidence" value="ECO:0007669"/>
    <property type="project" value="InterPro"/>
</dbReference>
<dbReference type="InterPro" id="IPR012337">
    <property type="entry name" value="RNaseH-like_sf"/>
</dbReference>
<dbReference type="PROSITE" id="PS50994">
    <property type="entry name" value="INTEGRASE"/>
    <property type="match status" value="1"/>
</dbReference>
<reference evidence="3 4" key="1">
    <citation type="submission" date="2013-09" db="EMBL/GenBank/DDBJ databases">
        <title>Corchorus capsularis genome sequencing.</title>
        <authorList>
            <person name="Alam M."/>
            <person name="Haque M.S."/>
            <person name="Islam M.S."/>
            <person name="Emdad E.M."/>
            <person name="Islam M.M."/>
            <person name="Ahmed B."/>
            <person name="Halim A."/>
            <person name="Hossen Q.M.M."/>
            <person name="Hossain M.Z."/>
            <person name="Ahmed R."/>
            <person name="Khan M.M."/>
            <person name="Islam R."/>
            <person name="Rashid M.M."/>
            <person name="Khan S.A."/>
            <person name="Rahman M.S."/>
            <person name="Alam M."/>
        </authorList>
    </citation>
    <scope>NUCLEOTIDE SEQUENCE [LARGE SCALE GENOMIC DNA]</scope>
    <source>
        <strain evidence="4">cv. CVL-1</strain>
        <tissue evidence="3">Whole seedling</tissue>
    </source>
</reference>
<sequence length="426" mass="48619">MGPFPPSDKKNYIILAVDYVSKWVEAIATEKDDARTVIKFLKNNILHRFGIPRYLISDGGTHFCNKIVQVLVEKYGVRHKVSTSYHPQTSGQAEVSNRQVKLILEKTVNVQRKDWSMRLGDALWAYRTAYKTPLGMSPCRILFGKACHLPVGIEHKAWWAVKQCNLDFDKAGIQRMLQLQELEEIRNEAYENSRIYKEKTKAIHDKGILRRSFHEGQKVLVFNSRLKYHPGKLRSRWYGPFEVVQAYPNGAVMIKNPENQKHLSFSLTRLGCAGWLVFLIGIFVKTEIALYVGPDQEAASSSSSSWNGSWIDKWFNQETTSAAPEPEPVNPPTLEPQAQPPTKEEIELKLKAFIYSFCNRGVPARSMEIAKRELNLDMASQEKLQKILELMGNHGENPIINQPIQASTARKVLIEEINKWEAGRNA</sequence>
<evidence type="ECO:0000256" key="1">
    <source>
        <dbReference type="SAM" id="MobiDB-lite"/>
    </source>
</evidence>
<dbReference type="OrthoDB" id="1000881at2759"/>
<feature type="domain" description="Integrase catalytic" evidence="2">
    <location>
        <begin position="1"/>
        <end position="146"/>
    </location>
</feature>
<dbReference type="Proteomes" id="UP000188268">
    <property type="component" value="Unassembled WGS sequence"/>
</dbReference>
<feature type="compositionally biased region" description="Pro residues" evidence="1">
    <location>
        <begin position="325"/>
        <end position="334"/>
    </location>
</feature>
<dbReference type="SUPFAM" id="SSF53098">
    <property type="entry name" value="Ribonuclease H-like"/>
    <property type="match status" value="1"/>
</dbReference>
<evidence type="ECO:0000313" key="4">
    <source>
        <dbReference type="Proteomes" id="UP000188268"/>
    </source>
</evidence>
<evidence type="ECO:0000313" key="3">
    <source>
        <dbReference type="EMBL" id="OMP12360.1"/>
    </source>
</evidence>
<feature type="region of interest" description="Disordered" evidence="1">
    <location>
        <begin position="320"/>
        <end position="340"/>
    </location>
</feature>